<name>A0A5S5C959_9FLAO</name>
<organism evidence="2 3">
    <name type="scientific">Aquimarina intermedia</name>
    <dbReference type="NCBI Taxonomy" id="350814"/>
    <lineage>
        <taxon>Bacteria</taxon>
        <taxon>Pseudomonadati</taxon>
        <taxon>Bacteroidota</taxon>
        <taxon>Flavobacteriia</taxon>
        <taxon>Flavobacteriales</taxon>
        <taxon>Flavobacteriaceae</taxon>
        <taxon>Aquimarina</taxon>
    </lineage>
</organism>
<evidence type="ECO:0000313" key="2">
    <source>
        <dbReference type="EMBL" id="TYP75032.1"/>
    </source>
</evidence>
<reference evidence="2 3" key="1">
    <citation type="submission" date="2019-07" db="EMBL/GenBank/DDBJ databases">
        <title>Genomic Encyclopedia of Archaeal and Bacterial Type Strains, Phase II (KMG-II): from individual species to whole genera.</title>
        <authorList>
            <person name="Goeker M."/>
        </authorList>
    </citation>
    <scope>NUCLEOTIDE SEQUENCE [LARGE SCALE GENOMIC DNA]</scope>
    <source>
        <strain evidence="2 3">DSM 17527</strain>
    </source>
</reference>
<evidence type="ECO:0008006" key="4">
    <source>
        <dbReference type="Google" id="ProtNLM"/>
    </source>
</evidence>
<sequence length="122" mass="13639">MKLVHRIGYYLGGFTIGLILLAFFLGGKRTSCDYSPNARVLKNIRIKDRVFSQEAIKQMQVMRLDTSDISTILVEGNVDFSSSTTKLDSCNIYNIQGETKAQEIVIKVKNCDSIATIQNVSK</sequence>
<keyword evidence="1" id="KW-1133">Transmembrane helix</keyword>
<evidence type="ECO:0000256" key="1">
    <source>
        <dbReference type="SAM" id="Phobius"/>
    </source>
</evidence>
<keyword evidence="1" id="KW-0812">Transmembrane</keyword>
<keyword evidence="3" id="KW-1185">Reference proteome</keyword>
<proteinExistence type="predicted"/>
<keyword evidence="1" id="KW-0472">Membrane</keyword>
<feature type="transmembrane region" description="Helical" evidence="1">
    <location>
        <begin position="7"/>
        <end position="27"/>
    </location>
</feature>
<dbReference type="Proteomes" id="UP000324376">
    <property type="component" value="Unassembled WGS sequence"/>
</dbReference>
<protein>
    <recommendedName>
        <fullName evidence="4">DUF4258 domain-containing protein</fullName>
    </recommendedName>
</protein>
<dbReference type="RefSeq" id="WP_148782035.1">
    <property type="nucleotide sequence ID" value="NZ_VNHU01000003.1"/>
</dbReference>
<dbReference type="AlphaFoldDB" id="A0A5S5C959"/>
<comment type="caution">
    <text evidence="2">The sequence shown here is derived from an EMBL/GenBank/DDBJ whole genome shotgun (WGS) entry which is preliminary data.</text>
</comment>
<gene>
    <name evidence="2" type="ORF">BD809_10394</name>
</gene>
<evidence type="ECO:0000313" key="3">
    <source>
        <dbReference type="Proteomes" id="UP000324376"/>
    </source>
</evidence>
<accession>A0A5S5C959</accession>
<dbReference type="OrthoDB" id="1466970at2"/>
<dbReference type="EMBL" id="VNHU01000003">
    <property type="protein sequence ID" value="TYP75032.1"/>
    <property type="molecule type" value="Genomic_DNA"/>
</dbReference>